<evidence type="ECO:0000313" key="6">
    <source>
        <dbReference type="Proteomes" id="UP000286576"/>
    </source>
</evidence>
<dbReference type="PROSITE" id="PS00061">
    <property type="entry name" value="ADH_SHORT"/>
    <property type="match status" value="1"/>
</dbReference>
<dbReference type="SUPFAM" id="SSF51735">
    <property type="entry name" value="NAD(P)-binding Rossmann-fold domains"/>
    <property type="match status" value="1"/>
</dbReference>
<evidence type="ECO:0000313" key="5">
    <source>
        <dbReference type="EMBL" id="RIV86940.1"/>
    </source>
</evidence>
<sequence>MQVEECRVAISFENRVALVTGAGTGLGRSHALMLAGRGAQVVVNDPATDADGNSAAQAVVDEIVSAGGRAIANTGSVASKEAAQEMVDLAVSEFGKIDILINNAGILRDRSFAKSDMDDFDLVIAVHLLGSAYCSRAAFPVMKENNFGRIVMTTSNSGLYGNFGQANYSAAKAGLIGLMNTLAIEGAKNNILVNSLAPMAATAMTEGGMPQELLDRFHPEYASAGALMLASEEFTETGVILSAAAGHYARVRVTSSPGFQFAADSVSPDEVLAKWADISDASGTMEFASAAEEVAYVAKRTVPGAAQ</sequence>
<dbReference type="Pfam" id="PF00106">
    <property type="entry name" value="adh_short"/>
    <property type="match status" value="1"/>
</dbReference>
<proteinExistence type="inferred from homology"/>
<dbReference type="AlphaFoldDB" id="A0A418NTH3"/>
<protein>
    <submittedName>
        <fullName evidence="5">SDR family NAD(P)-dependent oxidoreductase</fullName>
    </submittedName>
</protein>
<dbReference type="PANTHER" id="PTHR45024:SF2">
    <property type="entry name" value="SCP2 DOMAIN-CONTAINING PROTEIN"/>
    <property type="match status" value="1"/>
</dbReference>
<evidence type="ECO:0000256" key="1">
    <source>
        <dbReference type="ARBA" id="ARBA00006484"/>
    </source>
</evidence>
<feature type="domain" description="Ketoreductase" evidence="4">
    <location>
        <begin position="15"/>
        <end position="213"/>
    </location>
</feature>
<dbReference type="InterPro" id="IPR002347">
    <property type="entry name" value="SDR_fam"/>
</dbReference>
<dbReference type="GO" id="GO:0016491">
    <property type="term" value="F:oxidoreductase activity"/>
    <property type="evidence" value="ECO:0007669"/>
    <property type="project" value="UniProtKB-KW"/>
</dbReference>
<organism evidence="5 6">
    <name type="scientific">Aurantiacibacter zhengii</name>
    <dbReference type="NCBI Taxonomy" id="2307003"/>
    <lineage>
        <taxon>Bacteria</taxon>
        <taxon>Pseudomonadati</taxon>
        <taxon>Pseudomonadota</taxon>
        <taxon>Alphaproteobacteria</taxon>
        <taxon>Sphingomonadales</taxon>
        <taxon>Erythrobacteraceae</taxon>
        <taxon>Aurantiacibacter</taxon>
    </lineage>
</organism>
<gene>
    <name evidence="5" type="ORF">D2V07_08990</name>
</gene>
<evidence type="ECO:0000259" key="4">
    <source>
        <dbReference type="SMART" id="SM00822"/>
    </source>
</evidence>
<dbReference type="EMBL" id="QXFL01000003">
    <property type="protein sequence ID" value="RIV86940.1"/>
    <property type="molecule type" value="Genomic_DNA"/>
</dbReference>
<dbReference type="PANTHER" id="PTHR45024">
    <property type="entry name" value="DEHYDROGENASES, SHORT CHAIN"/>
    <property type="match status" value="1"/>
</dbReference>
<name>A0A418NTH3_9SPHN</name>
<dbReference type="InterPro" id="IPR057326">
    <property type="entry name" value="KR_dom"/>
</dbReference>
<dbReference type="Gene3D" id="3.40.50.720">
    <property type="entry name" value="NAD(P)-binding Rossmann-like Domain"/>
    <property type="match status" value="1"/>
</dbReference>
<keyword evidence="6" id="KW-1185">Reference proteome</keyword>
<dbReference type="PRINTS" id="PR00080">
    <property type="entry name" value="SDRFAMILY"/>
</dbReference>
<keyword evidence="2" id="KW-0560">Oxidoreductase</keyword>
<dbReference type="InterPro" id="IPR036291">
    <property type="entry name" value="NAD(P)-bd_dom_sf"/>
</dbReference>
<comment type="similarity">
    <text evidence="1 3">Belongs to the short-chain dehydrogenases/reductases (SDR) family.</text>
</comment>
<dbReference type="InterPro" id="IPR051687">
    <property type="entry name" value="Peroxisomal_Beta-Oxidation"/>
</dbReference>
<accession>A0A418NTH3</accession>
<dbReference type="Proteomes" id="UP000286576">
    <property type="component" value="Unassembled WGS sequence"/>
</dbReference>
<evidence type="ECO:0000256" key="3">
    <source>
        <dbReference type="RuleBase" id="RU000363"/>
    </source>
</evidence>
<dbReference type="SMART" id="SM00822">
    <property type="entry name" value="PKS_KR"/>
    <property type="match status" value="1"/>
</dbReference>
<comment type="caution">
    <text evidence="5">The sequence shown here is derived from an EMBL/GenBank/DDBJ whole genome shotgun (WGS) entry which is preliminary data.</text>
</comment>
<evidence type="ECO:0000256" key="2">
    <source>
        <dbReference type="ARBA" id="ARBA00023002"/>
    </source>
</evidence>
<reference evidence="5 6" key="1">
    <citation type="submission" date="2018-08" db="EMBL/GenBank/DDBJ databases">
        <title>Erythrobacter zhengii sp.nov., a bacterium isolated from deep-sea sediment.</title>
        <authorList>
            <person name="Fang C."/>
            <person name="Wu Y.-H."/>
            <person name="Sun C."/>
            <person name="Wang H."/>
            <person name="Cheng H."/>
            <person name="Meng F.-X."/>
            <person name="Wang C.-S."/>
            <person name="Xu X.-W."/>
        </authorList>
    </citation>
    <scope>NUCLEOTIDE SEQUENCE [LARGE SCALE GENOMIC DNA]</scope>
    <source>
        <strain evidence="5 6">V18</strain>
    </source>
</reference>
<dbReference type="PRINTS" id="PR00081">
    <property type="entry name" value="GDHRDH"/>
</dbReference>
<dbReference type="OrthoDB" id="9804774at2"/>
<dbReference type="InterPro" id="IPR020904">
    <property type="entry name" value="Sc_DH/Rdtase_CS"/>
</dbReference>